<dbReference type="GO" id="GO:0005829">
    <property type="term" value="C:cytosol"/>
    <property type="evidence" value="ECO:0007669"/>
    <property type="project" value="TreeGrafter"/>
</dbReference>
<dbReference type="EMBL" id="SORZ01000002">
    <property type="protein sequence ID" value="TPW34453.1"/>
    <property type="molecule type" value="Genomic_DNA"/>
</dbReference>
<dbReference type="PANTHER" id="PTHR30075:SF2">
    <property type="entry name" value="GLYCINE--TRNA LIGASE, CHLOROPLASTIC_MITOCHONDRIAL 2"/>
    <property type="match status" value="1"/>
</dbReference>
<evidence type="ECO:0000256" key="10">
    <source>
        <dbReference type="ARBA" id="ARBA00047937"/>
    </source>
</evidence>
<keyword evidence="7 11" id="KW-0067">ATP-binding</keyword>
<evidence type="ECO:0000256" key="4">
    <source>
        <dbReference type="ARBA" id="ARBA00022490"/>
    </source>
</evidence>
<proteinExistence type="inferred from homology"/>
<evidence type="ECO:0000256" key="1">
    <source>
        <dbReference type="ARBA" id="ARBA00004496"/>
    </source>
</evidence>
<evidence type="ECO:0000256" key="2">
    <source>
        <dbReference type="ARBA" id="ARBA00008226"/>
    </source>
</evidence>
<evidence type="ECO:0000313" key="14">
    <source>
        <dbReference type="Proteomes" id="UP000315037"/>
    </source>
</evidence>
<dbReference type="InterPro" id="IPR008909">
    <property type="entry name" value="DALR_anticod-bd"/>
</dbReference>
<evidence type="ECO:0000256" key="5">
    <source>
        <dbReference type="ARBA" id="ARBA00022598"/>
    </source>
</evidence>
<comment type="caution">
    <text evidence="13">The sequence shown here is derived from an EMBL/GenBank/DDBJ whole genome shotgun (WGS) entry which is preliminary data.</text>
</comment>
<comment type="subcellular location">
    <subcellularLocation>
        <location evidence="1 11">Cytoplasm</location>
    </subcellularLocation>
</comment>
<sequence length="706" mass="77828">MAELLLDLCSEEIPAGMQKRAADDLQRLLEKALAPLNPRDVRLYWGPRHVSAVLEVDEQVPPRQQSERGPRENAPEKALNGFLRKHGVGKEALTLENGAWVLNRTLPAVSAAELIAAELPGLLWAFPWPKAMRWGTGSQFTWVRPLHHVACLLDGETVPFSLAREGDDAHGLRSGNRTEGHRFLAPGSFEITDARQWLAELEKRFVVPQATERARQITEGVAELARQAGAEVVPDEGLVQEVAGLVEYPKPLLGRIDDAFMDLPPEVMQVSMRVNQRYFALRDPNNKAAPAFAFVANQTFSDGGKLCIAGNERVLRARFSDARHFWNLDRKRRLADRVEDLGAVTFHARLGTQKARAERISALAGEIARAMGLSVGQIAQAERAGLLAKADLTTGMVGEFPELQGVMGGYYATHDGEDPEVAQAVSEHYQPRGQNDVPPTAPVAVAVALADRLDMLAGFFAIGETPSGSGDPYALRRSAITTLRLLRDNGLRLDLGALLKRAAQPYESLAAEDRKNALGELENFFAERLRVQLRAEGQRHDVLDATLAARRPGEARDSDSLFTHKLDGDLVRLLTRLQALAEMISTEDGKNLLAAYRRAANILRIENRKDGPHTGAPDPALFAQEEERALQDVLQQSLPALEQALASDDFTAAMKHLAPLRPVMDRFFEEVTVNAEDPELRRNRLRLLAAFRDSAQLVADFSKIEG</sequence>
<comment type="subunit">
    <text evidence="3 11">Tetramer of two alpha and two beta subunits.</text>
</comment>
<dbReference type="Proteomes" id="UP000315037">
    <property type="component" value="Unassembled WGS sequence"/>
</dbReference>
<evidence type="ECO:0000256" key="11">
    <source>
        <dbReference type="HAMAP-Rule" id="MF_00255"/>
    </source>
</evidence>
<evidence type="ECO:0000256" key="3">
    <source>
        <dbReference type="ARBA" id="ARBA00011209"/>
    </source>
</evidence>
<keyword evidence="5 11" id="KW-0436">Ligase</keyword>
<keyword evidence="6 11" id="KW-0547">Nucleotide-binding</keyword>
<accession>A0A506UMU7</accession>
<evidence type="ECO:0000259" key="12">
    <source>
        <dbReference type="Pfam" id="PF05746"/>
    </source>
</evidence>
<dbReference type="NCBIfam" id="TIGR00211">
    <property type="entry name" value="glyS"/>
    <property type="match status" value="1"/>
</dbReference>
<evidence type="ECO:0000256" key="8">
    <source>
        <dbReference type="ARBA" id="ARBA00022917"/>
    </source>
</evidence>
<evidence type="ECO:0000256" key="6">
    <source>
        <dbReference type="ARBA" id="ARBA00022741"/>
    </source>
</evidence>
<comment type="catalytic activity">
    <reaction evidence="10 11">
        <text>tRNA(Gly) + glycine + ATP = glycyl-tRNA(Gly) + AMP + diphosphate</text>
        <dbReference type="Rhea" id="RHEA:16013"/>
        <dbReference type="Rhea" id="RHEA-COMP:9664"/>
        <dbReference type="Rhea" id="RHEA-COMP:9683"/>
        <dbReference type="ChEBI" id="CHEBI:30616"/>
        <dbReference type="ChEBI" id="CHEBI:33019"/>
        <dbReference type="ChEBI" id="CHEBI:57305"/>
        <dbReference type="ChEBI" id="CHEBI:78442"/>
        <dbReference type="ChEBI" id="CHEBI:78522"/>
        <dbReference type="ChEBI" id="CHEBI:456215"/>
        <dbReference type="EC" id="6.1.1.14"/>
    </reaction>
</comment>
<keyword evidence="9 11" id="KW-0030">Aminoacyl-tRNA synthetase</keyword>
<dbReference type="GO" id="GO:0005524">
    <property type="term" value="F:ATP binding"/>
    <property type="evidence" value="ECO:0007669"/>
    <property type="project" value="UniProtKB-UniRule"/>
</dbReference>
<dbReference type="InterPro" id="IPR015944">
    <property type="entry name" value="Gly-tRNA-synth_bsu"/>
</dbReference>
<dbReference type="PANTHER" id="PTHR30075">
    <property type="entry name" value="GLYCYL-TRNA SYNTHETASE"/>
    <property type="match status" value="1"/>
</dbReference>
<dbReference type="PRINTS" id="PR01045">
    <property type="entry name" value="TRNASYNTHGB"/>
</dbReference>
<feature type="domain" description="DALR anticodon binding" evidence="12">
    <location>
        <begin position="593"/>
        <end position="692"/>
    </location>
</feature>
<dbReference type="GO" id="GO:0006426">
    <property type="term" value="P:glycyl-tRNA aminoacylation"/>
    <property type="evidence" value="ECO:0007669"/>
    <property type="project" value="UniProtKB-UniRule"/>
</dbReference>
<gene>
    <name evidence="11" type="primary">glyS</name>
    <name evidence="13" type="ORF">E3202_08190</name>
</gene>
<organism evidence="13 14">
    <name type="scientific">Oecophyllibacter saccharovorans</name>
    <dbReference type="NCBI Taxonomy" id="2558360"/>
    <lineage>
        <taxon>Bacteria</taxon>
        <taxon>Pseudomonadati</taxon>
        <taxon>Pseudomonadota</taxon>
        <taxon>Alphaproteobacteria</taxon>
        <taxon>Acetobacterales</taxon>
        <taxon>Acetobacteraceae</taxon>
        <taxon>Oecophyllibacter</taxon>
    </lineage>
</organism>
<dbReference type="GO" id="GO:0006420">
    <property type="term" value="P:arginyl-tRNA aminoacylation"/>
    <property type="evidence" value="ECO:0007669"/>
    <property type="project" value="InterPro"/>
</dbReference>
<dbReference type="EC" id="6.1.1.14" evidence="11"/>
<dbReference type="PROSITE" id="PS50861">
    <property type="entry name" value="AA_TRNA_LIGASE_II_GLYAB"/>
    <property type="match status" value="1"/>
</dbReference>
<dbReference type="HAMAP" id="MF_00255">
    <property type="entry name" value="Gly_tRNA_synth_beta"/>
    <property type="match status" value="1"/>
</dbReference>
<dbReference type="AlphaFoldDB" id="A0A506UMU7"/>
<evidence type="ECO:0000256" key="7">
    <source>
        <dbReference type="ARBA" id="ARBA00022840"/>
    </source>
</evidence>
<name>A0A506UMU7_9PROT</name>
<comment type="similarity">
    <text evidence="2 11">Belongs to the class-II aminoacyl-tRNA synthetase family.</text>
</comment>
<reference evidence="13 14" key="1">
    <citation type="submission" date="2019-03" db="EMBL/GenBank/DDBJ databases">
        <title>The complete genome sequence of Neokomagataea sp. Jb2 NBRC113641.</title>
        <authorList>
            <person name="Chua K.-O."/>
            <person name="Chan K.-G."/>
            <person name="See-Too W.-S."/>
        </authorList>
    </citation>
    <scope>NUCLEOTIDE SEQUENCE [LARGE SCALE GENOMIC DNA]</scope>
    <source>
        <strain evidence="13 14">Jb2</strain>
    </source>
</reference>
<evidence type="ECO:0000256" key="9">
    <source>
        <dbReference type="ARBA" id="ARBA00023146"/>
    </source>
</evidence>
<dbReference type="InterPro" id="IPR006194">
    <property type="entry name" value="Gly-tRNA-synth_heterodimer"/>
</dbReference>
<evidence type="ECO:0000313" key="13">
    <source>
        <dbReference type="EMBL" id="TPW34453.1"/>
    </source>
</evidence>
<keyword evidence="8 11" id="KW-0648">Protein biosynthesis</keyword>
<dbReference type="GO" id="GO:0004820">
    <property type="term" value="F:glycine-tRNA ligase activity"/>
    <property type="evidence" value="ECO:0007669"/>
    <property type="project" value="UniProtKB-UniRule"/>
</dbReference>
<keyword evidence="4 11" id="KW-0963">Cytoplasm</keyword>
<dbReference type="GO" id="GO:0004814">
    <property type="term" value="F:arginine-tRNA ligase activity"/>
    <property type="evidence" value="ECO:0007669"/>
    <property type="project" value="InterPro"/>
</dbReference>
<dbReference type="Pfam" id="PF02092">
    <property type="entry name" value="tRNA_synt_2f"/>
    <property type="match status" value="1"/>
</dbReference>
<dbReference type="Gene3D" id="1.10.730.10">
    <property type="entry name" value="Isoleucyl-tRNA Synthetase, Domain 1"/>
    <property type="match status" value="1"/>
</dbReference>
<dbReference type="Pfam" id="PF05746">
    <property type="entry name" value="DALR_1"/>
    <property type="match status" value="1"/>
</dbReference>
<dbReference type="RefSeq" id="WP_165601034.1">
    <property type="nucleotide sequence ID" value="NZ_SORZ01000002.1"/>
</dbReference>
<keyword evidence="14" id="KW-1185">Reference proteome</keyword>
<protein>
    <recommendedName>
        <fullName evidence="11">Glycine--tRNA ligase beta subunit</fullName>
        <ecNumber evidence="11">6.1.1.14</ecNumber>
    </recommendedName>
    <alternativeName>
        <fullName evidence="11">Glycyl-tRNA synthetase beta subunit</fullName>
        <shortName evidence="11">GlyRS</shortName>
    </alternativeName>
</protein>
<dbReference type="SUPFAM" id="SSF109604">
    <property type="entry name" value="HD-domain/PDEase-like"/>
    <property type="match status" value="1"/>
</dbReference>